<keyword evidence="3" id="KW-1185">Reference proteome</keyword>
<protein>
    <submittedName>
        <fullName evidence="2">Yae1 domain-containing protein 1-like</fullName>
    </submittedName>
</protein>
<organism evidence="2 3">
    <name type="scientific">Tropilaelaps mercedesae</name>
    <dbReference type="NCBI Taxonomy" id="418985"/>
    <lineage>
        <taxon>Eukaryota</taxon>
        <taxon>Metazoa</taxon>
        <taxon>Ecdysozoa</taxon>
        <taxon>Arthropoda</taxon>
        <taxon>Chelicerata</taxon>
        <taxon>Arachnida</taxon>
        <taxon>Acari</taxon>
        <taxon>Parasitiformes</taxon>
        <taxon>Mesostigmata</taxon>
        <taxon>Gamasina</taxon>
        <taxon>Dermanyssoidea</taxon>
        <taxon>Laelapidae</taxon>
        <taxon>Tropilaelaps</taxon>
    </lineage>
</organism>
<reference evidence="2 3" key="1">
    <citation type="journal article" date="2017" name="Gigascience">
        <title>Draft genome of the honey bee ectoparasitic mite, Tropilaelaps mercedesae, is shaped by the parasitic life history.</title>
        <authorList>
            <person name="Dong X."/>
            <person name="Armstrong S.D."/>
            <person name="Xia D."/>
            <person name="Makepeace B.L."/>
            <person name="Darby A.C."/>
            <person name="Kadowaki T."/>
        </authorList>
    </citation>
    <scope>NUCLEOTIDE SEQUENCE [LARGE SCALE GENOMIC DNA]</scope>
    <source>
        <strain evidence="2">Wuxi-XJTLU</strain>
    </source>
</reference>
<dbReference type="InParanoid" id="A0A1V9XUW4"/>
<name>A0A1V9XUW4_9ACAR</name>
<dbReference type="OrthoDB" id="20086at2759"/>
<proteinExistence type="predicted"/>
<dbReference type="EMBL" id="MNPL01003760">
    <property type="protein sequence ID" value="OQR77269.1"/>
    <property type="molecule type" value="Genomic_DNA"/>
</dbReference>
<gene>
    <name evidence="2" type="ORF">BIW11_02937</name>
</gene>
<feature type="region of interest" description="Disordered" evidence="1">
    <location>
        <begin position="15"/>
        <end position="45"/>
    </location>
</feature>
<dbReference type="AlphaFoldDB" id="A0A1V9XUW4"/>
<evidence type="ECO:0000256" key="1">
    <source>
        <dbReference type="SAM" id="MobiDB-lite"/>
    </source>
</evidence>
<feature type="compositionally biased region" description="Basic and acidic residues" evidence="1">
    <location>
        <begin position="22"/>
        <end position="31"/>
    </location>
</feature>
<evidence type="ECO:0000313" key="2">
    <source>
        <dbReference type="EMBL" id="OQR77269.1"/>
    </source>
</evidence>
<sequence>MADDGVLLNKKEATVGAVEASRGIDDPERGMADGGSESDGGEGCEARRLAEKEFVRKDEATASDGLREGLAEGKDKALQQGFDSGFKQDLHFVSNPIHL</sequence>
<accession>A0A1V9XUW4</accession>
<evidence type="ECO:0000313" key="3">
    <source>
        <dbReference type="Proteomes" id="UP000192247"/>
    </source>
</evidence>
<dbReference type="Proteomes" id="UP000192247">
    <property type="component" value="Unassembled WGS sequence"/>
</dbReference>
<comment type="caution">
    <text evidence="2">The sequence shown here is derived from an EMBL/GenBank/DDBJ whole genome shotgun (WGS) entry which is preliminary data.</text>
</comment>